<dbReference type="PANTHER" id="PTHR42830">
    <property type="entry name" value="OSMOTICALLY INDUCIBLE FAMILY PROTEIN"/>
    <property type="match status" value="1"/>
</dbReference>
<dbReference type="InterPro" id="IPR003718">
    <property type="entry name" value="OsmC/Ohr_fam"/>
</dbReference>
<keyword evidence="2" id="KW-1185">Reference proteome</keyword>
<name>A0A5B8VNE9_9BACT</name>
<dbReference type="NCBIfam" id="TIGR03562">
    <property type="entry name" value="osmo_induc_OsmC"/>
    <property type="match status" value="1"/>
</dbReference>
<organism evidence="1 2">
    <name type="scientific">Arachidicoccus ginsenosidivorans</name>
    <dbReference type="NCBI Taxonomy" id="496057"/>
    <lineage>
        <taxon>Bacteria</taxon>
        <taxon>Pseudomonadati</taxon>
        <taxon>Bacteroidota</taxon>
        <taxon>Chitinophagia</taxon>
        <taxon>Chitinophagales</taxon>
        <taxon>Chitinophagaceae</taxon>
        <taxon>Arachidicoccus</taxon>
    </lineage>
</organism>
<dbReference type="RefSeq" id="WP_146784886.1">
    <property type="nucleotide sequence ID" value="NZ_CP042434.1"/>
</dbReference>
<evidence type="ECO:0000313" key="1">
    <source>
        <dbReference type="EMBL" id="QEC73124.1"/>
    </source>
</evidence>
<dbReference type="InterPro" id="IPR052707">
    <property type="entry name" value="OsmC_Ohr_Peroxiredoxin"/>
</dbReference>
<dbReference type="AlphaFoldDB" id="A0A5B8VNE9"/>
<dbReference type="GO" id="GO:0006979">
    <property type="term" value="P:response to oxidative stress"/>
    <property type="evidence" value="ECO:0007669"/>
    <property type="project" value="InterPro"/>
</dbReference>
<dbReference type="GO" id="GO:0004601">
    <property type="term" value="F:peroxidase activity"/>
    <property type="evidence" value="ECO:0007669"/>
    <property type="project" value="InterPro"/>
</dbReference>
<dbReference type="Gene3D" id="3.30.300.20">
    <property type="match status" value="1"/>
</dbReference>
<reference evidence="1 2" key="1">
    <citation type="journal article" date="2017" name="Int. J. Syst. Evol. Microbiol.">
        <title>Arachidicoccus ginsenosidivorans sp. nov., with ginsenoside-converting activity isolated from ginseng cultivating soil.</title>
        <authorList>
            <person name="Siddiqi M.Z."/>
            <person name="Aslam Z."/>
            <person name="Im W.T."/>
        </authorList>
    </citation>
    <scope>NUCLEOTIDE SEQUENCE [LARGE SCALE GENOMIC DNA]</scope>
    <source>
        <strain evidence="1 2">Gsoil 809</strain>
    </source>
</reference>
<dbReference type="PANTHER" id="PTHR42830:SF1">
    <property type="entry name" value="OSMOTICALLY INDUCIBLE FAMILY PROTEIN"/>
    <property type="match status" value="1"/>
</dbReference>
<gene>
    <name evidence="1" type="ORF">FSB73_16985</name>
</gene>
<dbReference type="InterPro" id="IPR015946">
    <property type="entry name" value="KH_dom-like_a/b"/>
</dbReference>
<dbReference type="Pfam" id="PF02566">
    <property type="entry name" value="OsmC"/>
    <property type="match status" value="1"/>
</dbReference>
<dbReference type="InterPro" id="IPR036102">
    <property type="entry name" value="OsmC/Ohrsf"/>
</dbReference>
<proteinExistence type="predicted"/>
<dbReference type="Proteomes" id="UP000321291">
    <property type="component" value="Chromosome"/>
</dbReference>
<dbReference type="OrthoDB" id="9807532at2"/>
<protein>
    <submittedName>
        <fullName evidence="1">OsmC family protein</fullName>
    </submittedName>
</protein>
<accession>A0A5B8VNE9</accession>
<dbReference type="EMBL" id="CP042434">
    <property type="protein sequence ID" value="QEC73124.1"/>
    <property type="molecule type" value="Genomic_DNA"/>
</dbReference>
<dbReference type="KEGG" id="agi:FSB73_16985"/>
<evidence type="ECO:0000313" key="2">
    <source>
        <dbReference type="Proteomes" id="UP000321291"/>
    </source>
</evidence>
<sequence>MKRSATAVWKGSIKEGSGVLTSESKTLDNTPYSFKSRFESGTGTNPEELIGAAHAGCFAMALSLELGKAGFTPESLEATATVTMDADKLEVTHSDLVLKAKIPSINDEAFQQIAAGAKAGCPISKLLKAEISLQAELIS</sequence>
<dbReference type="SUPFAM" id="SSF82784">
    <property type="entry name" value="OsmC-like"/>
    <property type="match status" value="1"/>
</dbReference>
<dbReference type="InterPro" id="IPR019904">
    <property type="entry name" value="Peroxiredoxin_OsmC"/>
</dbReference>